<dbReference type="InterPro" id="IPR032675">
    <property type="entry name" value="LRR_dom_sf"/>
</dbReference>
<dbReference type="STRING" id="554155.C5FZT7"/>
<dbReference type="SUPFAM" id="SSF52047">
    <property type="entry name" value="RNI-like"/>
    <property type="match status" value="1"/>
</dbReference>
<dbReference type="EMBL" id="DS995708">
    <property type="protein sequence ID" value="EEQ35390.1"/>
    <property type="molecule type" value="Genomic_DNA"/>
</dbReference>
<dbReference type="RefSeq" id="XP_002843126.1">
    <property type="nucleotide sequence ID" value="XM_002843080.1"/>
</dbReference>
<evidence type="ECO:0000313" key="1">
    <source>
        <dbReference type="EMBL" id="EEQ35390.1"/>
    </source>
</evidence>
<protein>
    <submittedName>
        <fullName evidence="1">Uncharacterized protein</fullName>
    </submittedName>
</protein>
<keyword evidence="2" id="KW-1185">Reference proteome</keyword>
<name>C5FZT7_ARTOC</name>
<dbReference type="OMA" id="RHEVEHY"/>
<accession>C5FZT7</accession>
<dbReference type="eggNOG" id="ENOG502SJ7Y">
    <property type="taxonomic scope" value="Eukaryota"/>
</dbReference>
<gene>
    <name evidence="1" type="ORF">MCYG_08209</name>
</gene>
<proteinExistence type="predicted"/>
<dbReference type="AlphaFoldDB" id="C5FZT7"/>
<reference evidence="2" key="1">
    <citation type="journal article" date="2012" name="MBio">
        <title>Comparative genome analysis of Trichophyton rubrum and related dermatophytes reveals candidate genes involved in infection.</title>
        <authorList>
            <person name="Martinez D.A."/>
            <person name="Oliver B.G."/>
            <person name="Graeser Y."/>
            <person name="Goldberg J.M."/>
            <person name="Li W."/>
            <person name="Martinez-Rossi N.M."/>
            <person name="Monod M."/>
            <person name="Shelest E."/>
            <person name="Barton R.C."/>
            <person name="Birch E."/>
            <person name="Brakhage A.A."/>
            <person name="Chen Z."/>
            <person name="Gurr S.J."/>
            <person name="Heiman D."/>
            <person name="Heitman J."/>
            <person name="Kosti I."/>
            <person name="Rossi A."/>
            <person name="Saif S."/>
            <person name="Samalova M."/>
            <person name="Saunders C.W."/>
            <person name="Shea T."/>
            <person name="Summerbell R.C."/>
            <person name="Xu J."/>
            <person name="Young S."/>
            <person name="Zeng Q."/>
            <person name="Birren B.W."/>
            <person name="Cuomo C.A."/>
            <person name="White T.C."/>
        </authorList>
    </citation>
    <scope>NUCLEOTIDE SEQUENCE [LARGE SCALE GENOMIC DNA]</scope>
    <source>
        <strain evidence="2">ATCC MYA-4605 / CBS 113480</strain>
    </source>
</reference>
<dbReference type="HOGENOM" id="CLU_024672_0_1_1"/>
<dbReference type="VEuPathDB" id="FungiDB:MCYG_08209"/>
<dbReference type="Proteomes" id="UP000002035">
    <property type="component" value="Unassembled WGS sequence"/>
</dbReference>
<organism evidence="1 2">
    <name type="scientific">Arthroderma otae (strain ATCC MYA-4605 / CBS 113480)</name>
    <name type="common">Microsporum canis</name>
    <dbReference type="NCBI Taxonomy" id="554155"/>
    <lineage>
        <taxon>Eukaryota</taxon>
        <taxon>Fungi</taxon>
        <taxon>Dikarya</taxon>
        <taxon>Ascomycota</taxon>
        <taxon>Pezizomycotina</taxon>
        <taxon>Eurotiomycetes</taxon>
        <taxon>Eurotiomycetidae</taxon>
        <taxon>Onygenales</taxon>
        <taxon>Arthrodermataceae</taxon>
        <taxon>Microsporum</taxon>
    </lineage>
</organism>
<evidence type="ECO:0000313" key="2">
    <source>
        <dbReference type="Proteomes" id="UP000002035"/>
    </source>
</evidence>
<dbReference type="GeneID" id="9227827"/>
<dbReference type="Gene3D" id="3.80.10.10">
    <property type="entry name" value="Ribonuclease Inhibitor"/>
    <property type="match status" value="1"/>
</dbReference>
<dbReference type="OrthoDB" id="3945550at2759"/>
<sequence>MASLECLPQELWQDICGFLAEGGVSELRNFSRASKRCCAAADPKRFQHIRLVISTESRLELCLNRWVSLLGRRQSYGYVRRVSIGCYCAVEYMKPGVESAADITSFRCQCPKSPSEYNSKYPQDDYFYCHYDPNPLTPTELDDEDDLWWSVAMFLSKLTGLRDIFYFRQNQFPRCILTLLRLKLRRCRLHICPFILHYMVHDDGDIDEYGFVFAKLPNLYSVSLAWHWSREMLDYGDEIPLQLVGELSPSIREISLVRGVLPLPQVISPGEHSPWRHRFEGRPQPDAIKPKSLEKLAISNCYMASLDFVQAWSRYTLFSSLRSLLLPEGVPLDTLIWLRECQFQSLETLVICIYGEKFLDDDETLQQTDEAGAAFLKKLLPLKELQINGSFGQGTFKAILERHGTALRQLSFSSCFNLDMPIMTVDMIDGIRLRCHELRVLSLPIKRSQSDSQEVDHYRALGKFTQLEELDIQLGNSGKHSRREFIFTNAYVRAMVVNYAVDSSLVRSIANIVGSGESALKRLTLKTWGLDTFSGLPRTRISSNCVQFLMNIDKGWRCTWSGGHSDVVVEDLGIIKRKGRSKIEIDYIEGVLRSIWPESRGERWWEDWHSLPLQLD</sequence>